<dbReference type="OrthoDB" id="5521742at2"/>
<gene>
    <name evidence="1" type="ORF">CAP_3047</name>
</gene>
<comment type="caution">
    <text evidence="1">The sequence shown here is derived from an EMBL/GenBank/DDBJ whole genome shotgun (WGS) entry which is preliminary data.</text>
</comment>
<accession>A0A017T9Y9</accession>
<name>A0A017T9Y9_9BACT</name>
<dbReference type="RefSeq" id="WP_044241425.1">
    <property type="nucleotide sequence ID" value="NZ_ASRX01000021.1"/>
</dbReference>
<keyword evidence="2" id="KW-1185">Reference proteome</keyword>
<proteinExistence type="predicted"/>
<dbReference type="Proteomes" id="UP000019678">
    <property type="component" value="Unassembled WGS sequence"/>
</dbReference>
<evidence type="ECO:0000313" key="1">
    <source>
        <dbReference type="EMBL" id="EYF05757.1"/>
    </source>
</evidence>
<dbReference type="EMBL" id="ASRX01000021">
    <property type="protein sequence ID" value="EYF05757.1"/>
    <property type="molecule type" value="Genomic_DNA"/>
</dbReference>
<evidence type="ECO:0000313" key="2">
    <source>
        <dbReference type="Proteomes" id="UP000019678"/>
    </source>
</evidence>
<protein>
    <submittedName>
        <fullName evidence="1">Uncharacterized protein</fullName>
    </submittedName>
</protein>
<reference evidence="1 2" key="1">
    <citation type="submission" date="2013-05" db="EMBL/GenBank/DDBJ databases">
        <title>Genome assembly of Chondromyces apiculatus DSM 436.</title>
        <authorList>
            <person name="Sharma G."/>
            <person name="Khatri I."/>
            <person name="Kaur C."/>
            <person name="Mayilraj S."/>
            <person name="Subramanian S."/>
        </authorList>
    </citation>
    <scope>NUCLEOTIDE SEQUENCE [LARGE SCALE GENOMIC DNA]</scope>
    <source>
        <strain evidence="1 2">DSM 436</strain>
    </source>
</reference>
<organism evidence="1 2">
    <name type="scientific">Chondromyces apiculatus DSM 436</name>
    <dbReference type="NCBI Taxonomy" id="1192034"/>
    <lineage>
        <taxon>Bacteria</taxon>
        <taxon>Pseudomonadati</taxon>
        <taxon>Myxococcota</taxon>
        <taxon>Polyangia</taxon>
        <taxon>Polyangiales</taxon>
        <taxon>Polyangiaceae</taxon>
        <taxon>Chondromyces</taxon>
    </lineage>
</organism>
<dbReference type="STRING" id="1192034.CAP_3047"/>
<dbReference type="AlphaFoldDB" id="A0A017T9Y9"/>
<sequence>MSPEPYDWHGIALGKLTNVLGAEAAHRAMEETLQGAGLTSLASADDLHRFAQVLLTRGGFAGAVGGLLSVHAVLRGARGATTPAMSIK</sequence>